<organism evidence="1 2">
    <name type="scientific">Pelagimonas phthalicica</name>
    <dbReference type="NCBI Taxonomy" id="1037362"/>
    <lineage>
        <taxon>Bacteria</taxon>
        <taxon>Pseudomonadati</taxon>
        <taxon>Pseudomonadota</taxon>
        <taxon>Alphaproteobacteria</taxon>
        <taxon>Rhodobacterales</taxon>
        <taxon>Roseobacteraceae</taxon>
        <taxon>Pelagimonas</taxon>
    </lineage>
</organism>
<dbReference type="EMBL" id="FXXP01000001">
    <property type="protein sequence ID" value="SMX26726.1"/>
    <property type="molecule type" value="Genomic_DNA"/>
</dbReference>
<dbReference type="Proteomes" id="UP000225972">
    <property type="component" value="Unassembled WGS sequence"/>
</dbReference>
<dbReference type="AlphaFoldDB" id="A0A238JA31"/>
<reference evidence="2" key="1">
    <citation type="submission" date="2017-05" db="EMBL/GenBank/DDBJ databases">
        <authorList>
            <person name="Rodrigo-Torres L."/>
            <person name="Arahal R. D."/>
            <person name="Lucena T."/>
        </authorList>
    </citation>
    <scope>NUCLEOTIDE SEQUENCE [LARGE SCALE GENOMIC DNA]</scope>
    <source>
        <strain evidence="2">CECT 8649</strain>
    </source>
</reference>
<sequence>MMFEEGRARAWARDWKSIAALDEMSEGLGMGIGYVTCVGENAPSRGEGRARPGLEAGRWVCGQGRAKAAVTQV</sequence>
<evidence type="ECO:0000313" key="1">
    <source>
        <dbReference type="EMBL" id="SMX26726.1"/>
    </source>
</evidence>
<protein>
    <submittedName>
        <fullName evidence="1">Uncharacterized protein</fullName>
    </submittedName>
</protein>
<proteinExistence type="predicted"/>
<evidence type="ECO:0000313" key="2">
    <source>
        <dbReference type="Proteomes" id="UP000225972"/>
    </source>
</evidence>
<name>A0A238JA31_9RHOB</name>
<keyword evidence="2" id="KW-1185">Reference proteome</keyword>
<accession>A0A238JA31</accession>
<gene>
    <name evidence="1" type="ORF">TRP8649_00811</name>
</gene>